<keyword evidence="1" id="KW-0812">Transmembrane</keyword>
<proteinExistence type="predicted"/>
<name>X1N6Q5_9ZZZZ</name>
<keyword evidence="1" id="KW-1133">Transmembrane helix</keyword>
<protein>
    <submittedName>
        <fullName evidence="2">Uncharacterized protein</fullName>
    </submittedName>
</protein>
<accession>X1N6Q5</accession>
<dbReference type="EMBL" id="BARV01032902">
    <property type="protein sequence ID" value="GAI39278.1"/>
    <property type="molecule type" value="Genomic_DNA"/>
</dbReference>
<keyword evidence="1" id="KW-0472">Membrane</keyword>
<gene>
    <name evidence="2" type="ORF">S06H3_51805</name>
</gene>
<reference evidence="2" key="1">
    <citation type="journal article" date="2014" name="Front. Microbiol.">
        <title>High frequency of phylogenetically diverse reductive dehalogenase-homologous genes in deep subseafloor sedimentary metagenomes.</title>
        <authorList>
            <person name="Kawai M."/>
            <person name="Futagami T."/>
            <person name="Toyoda A."/>
            <person name="Takaki Y."/>
            <person name="Nishi S."/>
            <person name="Hori S."/>
            <person name="Arai W."/>
            <person name="Tsubouchi T."/>
            <person name="Morono Y."/>
            <person name="Uchiyama I."/>
            <person name="Ito T."/>
            <person name="Fujiyama A."/>
            <person name="Inagaki F."/>
            <person name="Takami H."/>
        </authorList>
    </citation>
    <scope>NUCLEOTIDE SEQUENCE</scope>
    <source>
        <strain evidence="2">Expedition CK06-06</strain>
    </source>
</reference>
<organism evidence="2">
    <name type="scientific">marine sediment metagenome</name>
    <dbReference type="NCBI Taxonomy" id="412755"/>
    <lineage>
        <taxon>unclassified sequences</taxon>
        <taxon>metagenomes</taxon>
        <taxon>ecological metagenomes</taxon>
    </lineage>
</organism>
<evidence type="ECO:0000256" key="1">
    <source>
        <dbReference type="SAM" id="Phobius"/>
    </source>
</evidence>
<feature type="transmembrane region" description="Helical" evidence="1">
    <location>
        <begin position="12"/>
        <end position="33"/>
    </location>
</feature>
<feature type="non-terminal residue" evidence="2">
    <location>
        <position position="37"/>
    </location>
</feature>
<dbReference type="AlphaFoldDB" id="X1N6Q5"/>
<evidence type="ECO:0000313" key="2">
    <source>
        <dbReference type="EMBL" id="GAI39278.1"/>
    </source>
</evidence>
<comment type="caution">
    <text evidence="2">The sequence shown here is derived from an EMBL/GenBank/DDBJ whole genome shotgun (WGS) entry which is preliminary data.</text>
</comment>
<sequence length="37" mass="4067">MEPMIKGNDNILTCIVPILFSIIDIINTAALIYKTSS</sequence>